<dbReference type="PANTHER" id="PTHR45964">
    <property type="entry name" value="WSCD FAMILY MEMBER CG9164"/>
    <property type="match status" value="1"/>
</dbReference>
<evidence type="ECO:0000313" key="4">
    <source>
        <dbReference type="Proteomes" id="UP000694844"/>
    </source>
</evidence>
<evidence type="ECO:0000313" key="5">
    <source>
        <dbReference type="RefSeq" id="XP_022335466.1"/>
    </source>
</evidence>
<dbReference type="InterPro" id="IPR027417">
    <property type="entry name" value="P-loop_NTPase"/>
</dbReference>
<feature type="domain" description="Sulfotransferase" evidence="3">
    <location>
        <begin position="79"/>
        <end position="242"/>
    </location>
</feature>
<dbReference type="RefSeq" id="XP_022335469.1">
    <property type="nucleotide sequence ID" value="XM_022479761.1"/>
</dbReference>
<dbReference type="SUPFAM" id="SSF52540">
    <property type="entry name" value="P-loop containing nucleoside triphosphate hydrolases"/>
    <property type="match status" value="1"/>
</dbReference>
<proteinExistence type="inferred from homology"/>
<reference evidence="5 6" key="1">
    <citation type="submission" date="2025-04" db="UniProtKB">
        <authorList>
            <consortium name="RefSeq"/>
        </authorList>
    </citation>
    <scope>IDENTIFICATION</scope>
    <source>
        <tissue evidence="5 6">Whole sample</tissue>
    </source>
</reference>
<evidence type="ECO:0000259" key="3">
    <source>
        <dbReference type="Pfam" id="PF00685"/>
    </source>
</evidence>
<sequence length="288" mass="33343">MSFRFWYSSSCSVVCLALLYIVVFNGLSLYGLIKSTYTPVSLPTSRRNIYLAYLRYDRFLRKCKNPHLSKKPLPLTALASFPGSGNTWVRHILQEATGILTGSVYNDSVLNIKGFPGEGIQNASVLAIKTHSELNATMKFKRAILIVRNPKDAILAEFNRMKGGHIGYAKIEDFKKDWKIHVNNSARNWFYMNKSWLNFHGDLHVIRYEKLKAHPNIEIQHLVDFLQINVTQKELQCVCGNLRGDFKRPARNITDPYTKEMAYILMTYEKQIDRLINQRLRYTKKENS</sequence>
<protein>
    <submittedName>
        <fullName evidence="5 6">WSCD family member CG9164-like</fullName>
    </submittedName>
</protein>
<name>A0A8B8E7N9_CRAVI</name>
<dbReference type="InterPro" id="IPR051589">
    <property type="entry name" value="Sialate-O-sulfotransferase"/>
</dbReference>
<dbReference type="RefSeq" id="XP_022335467.1">
    <property type="nucleotide sequence ID" value="XM_022479759.1"/>
</dbReference>
<keyword evidence="2" id="KW-0812">Transmembrane</keyword>
<dbReference type="InterPro" id="IPR000863">
    <property type="entry name" value="Sulfotransferase_dom"/>
</dbReference>
<dbReference type="RefSeq" id="XP_022335466.1">
    <property type="nucleotide sequence ID" value="XM_022479758.1"/>
</dbReference>
<feature type="transmembrane region" description="Helical" evidence="2">
    <location>
        <begin position="12"/>
        <end position="33"/>
    </location>
</feature>
<organism evidence="4 5">
    <name type="scientific">Crassostrea virginica</name>
    <name type="common">Eastern oyster</name>
    <dbReference type="NCBI Taxonomy" id="6565"/>
    <lineage>
        <taxon>Eukaryota</taxon>
        <taxon>Metazoa</taxon>
        <taxon>Spiralia</taxon>
        <taxon>Lophotrochozoa</taxon>
        <taxon>Mollusca</taxon>
        <taxon>Bivalvia</taxon>
        <taxon>Autobranchia</taxon>
        <taxon>Pteriomorphia</taxon>
        <taxon>Ostreida</taxon>
        <taxon>Ostreoidea</taxon>
        <taxon>Ostreidae</taxon>
        <taxon>Crassostrea</taxon>
    </lineage>
</organism>
<keyword evidence="2" id="KW-1133">Transmembrane helix</keyword>
<dbReference type="PANTHER" id="PTHR45964:SF5">
    <property type="entry name" value="WSCD FAMILY MEMBER CG9164"/>
    <property type="match status" value="1"/>
</dbReference>
<gene>
    <name evidence="5 6 7 8" type="primary">LOC111132094</name>
</gene>
<comment type="similarity">
    <text evidence="1">Belongs to the WSCD family.</text>
</comment>
<evidence type="ECO:0000313" key="8">
    <source>
        <dbReference type="RefSeq" id="XP_022335469.1"/>
    </source>
</evidence>
<dbReference type="GO" id="GO:0008146">
    <property type="term" value="F:sulfotransferase activity"/>
    <property type="evidence" value="ECO:0007669"/>
    <property type="project" value="InterPro"/>
</dbReference>
<dbReference type="RefSeq" id="XP_022335468.1">
    <property type="nucleotide sequence ID" value="XM_022479760.1"/>
</dbReference>
<dbReference type="Gene3D" id="3.40.50.300">
    <property type="entry name" value="P-loop containing nucleotide triphosphate hydrolases"/>
    <property type="match status" value="1"/>
</dbReference>
<evidence type="ECO:0000313" key="6">
    <source>
        <dbReference type="RefSeq" id="XP_022335467.1"/>
    </source>
</evidence>
<dbReference type="KEGG" id="cvn:111132094"/>
<dbReference type="AlphaFoldDB" id="A0A8B8E7N9"/>
<keyword evidence="2" id="KW-0472">Membrane</keyword>
<dbReference type="OrthoDB" id="5985073at2759"/>
<evidence type="ECO:0000256" key="2">
    <source>
        <dbReference type="SAM" id="Phobius"/>
    </source>
</evidence>
<dbReference type="Proteomes" id="UP000694844">
    <property type="component" value="Chromosome 5"/>
</dbReference>
<accession>A0A8B8E7N9</accession>
<dbReference type="Pfam" id="PF00685">
    <property type="entry name" value="Sulfotransfer_1"/>
    <property type="match status" value="1"/>
</dbReference>
<evidence type="ECO:0000313" key="7">
    <source>
        <dbReference type="RefSeq" id="XP_022335468.1"/>
    </source>
</evidence>
<keyword evidence="4" id="KW-1185">Reference proteome</keyword>
<dbReference type="GeneID" id="111132094"/>
<evidence type="ECO:0000256" key="1">
    <source>
        <dbReference type="ARBA" id="ARBA00010236"/>
    </source>
</evidence>